<dbReference type="InterPro" id="IPR015882">
    <property type="entry name" value="HEX_bac_N"/>
</dbReference>
<dbReference type="SUPFAM" id="SSF51445">
    <property type="entry name" value="(Trans)glycosidases"/>
    <property type="match status" value="1"/>
</dbReference>
<comment type="similarity">
    <text evidence="2">Belongs to the glycosyl hydrolase 20 family.</text>
</comment>
<dbReference type="EC" id="3.2.1.52" evidence="3"/>
<dbReference type="Gene3D" id="2.60.40.3630">
    <property type="match status" value="1"/>
</dbReference>
<dbReference type="GO" id="GO:0005975">
    <property type="term" value="P:carbohydrate metabolic process"/>
    <property type="evidence" value="ECO:0007669"/>
    <property type="project" value="InterPro"/>
</dbReference>
<dbReference type="InterPro" id="IPR000421">
    <property type="entry name" value="FA58C"/>
</dbReference>
<proteinExistence type="inferred from homology"/>
<name>A0A0H3EA56_BIFBP</name>
<dbReference type="Gene3D" id="3.20.20.80">
    <property type="entry name" value="Glycosidases"/>
    <property type="match status" value="1"/>
</dbReference>
<sequence>MNIKRRGLARFMSLICASAMLLVPASSALAQHNAEAAAAAESSTSTVSNLATMATVTASGREVSSGFGPELAADNQDLPDNPTDKSVHNASGASRWSADRGSGPWWLAYEFPGEATISSVNIAWGNTYATNYSIQTSDDGSNWTDVKTGLKATAQAQWVKTTFDTPIKTRHIRMIATTKSQSWSLSVWEMRTMGTISSVATDPLSRLTPRPLYAQSADGKAFELKKNTCVSVSDGSLLPAVDVMRDELGTSYGLELAEGTNCPITFTLDENLDVTGHVGSAQSITADEAYTIVSDADSVTVKARSATAGIWAAQTLLQLIGPWTNSTVKLADVAFIPAVNIADAPRYQWRGVLVDPARSFYPLDEMKQMIDVMSAYKMNTLHLHLSEDEGFRVEITNDGRADGDTTDYTQLAIKSGAISYQSAWTSNWSPAQDGRTGYWTQSEFIELVAYAADHGIAIVPEIDGPGHSFSLLHGLAELNTGNSNPKPAAGEDTPAFIQSAQGRSSLATDADITYTVLGHIMDQLDGMIDKGIKASTMPASELKRMYFHLGGDELFLSGGAGNKTERLQEYLGRSGALVKERDKTTIVWNDGLDAVDQIPEGSVVQHWTGNAANNASIQKLLNQRNGKIIMSPAGNTYFPQRPGTETTGVTWACGACTTSNFYQWNPTSSAGTTEDKVLGVEDALWSEHLRSLNDAEFLMYTRMMATAEVGWTQQNRKDYDNWNKRVGDIAIDLMNRGANFHKATEVTSWKGSYAAVDAAEQKVTDGKVLVGRYAEPGLTGTDGLSFTATYTAEGGTAVNLPVTPDMKQTYSQQQLKNGRLVVNGAHMNSIVDVYVTLPSDVLAADSEAVGRLDVSVSSSTYPIPSDSSMSIAIKDGKVTQTWTGDERPTPDPDPEPEVTVVSIKASTSQSDVKVGDTFDPSKVKVVATKSDKTTAVLAAADYTIAVTDKDGNAIDVTKPFEAAGDLTVTVALKDDGSIKDSFTMTVTDKGTVDPDPDPTPKPNPDPQKPSGDNKPQIKPEGGKPGDVVAETGASVSGAALVAMICAAGAIVMLAVRRQRR</sequence>
<organism evidence="11 12">
    <name type="scientific">Bifidobacterium bifidum (strain PRL2010)</name>
    <dbReference type="NCBI Taxonomy" id="702459"/>
    <lineage>
        <taxon>Bacteria</taxon>
        <taxon>Bacillati</taxon>
        <taxon>Actinomycetota</taxon>
        <taxon>Actinomycetes</taxon>
        <taxon>Bifidobacteriales</taxon>
        <taxon>Bifidobacteriaceae</taxon>
        <taxon>Bifidobacterium</taxon>
    </lineage>
</organism>
<accession>A0A0H3EA56</accession>
<evidence type="ECO:0000313" key="11">
    <source>
        <dbReference type="EMBL" id="ADP36087.1"/>
    </source>
</evidence>
<keyword evidence="4 11" id="KW-0378">Hydrolase</keyword>
<feature type="signal peptide" evidence="9">
    <location>
        <begin position="1"/>
        <end position="30"/>
    </location>
</feature>
<dbReference type="KEGG" id="bbp:BBPR_1018"/>
<dbReference type="eggNOG" id="COG3525">
    <property type="taxonomic scope" value="Bacteria"/>
</dbReference>
<feature type="active site" description="Proton donor" evidence="6">
    <location>
        <position position="553"/>
    </location>
</feature>
<dbReference type="HOGENOM" id="CLU_289299_0_0_11"/>
<dbReference type="GO" id="GO:0030203">
    <property type="term" value="P:glycosaminoglycan metabolic process"/>
    <property type="evidence" value="ECO:0007669"/>
    <property type="project" value="TreeGrafter"/>
</dbReference>
<dbReference type="RefSeq" id="WP_013389941.1">
    <property type="nucleotide sequence ID" value="NC_014638.1"/>
</dbReference>
<dbReference type="PANTHER" id="PTHR22600">
    <property type="entry name" value="BETA-HEXOSAMINIDASE"/>
    <property type="match status" value="1"/>
</dbReference>
<dbReference type="Gene3D" id="3.30.379.10">
    <property type="entry name" value="Chitobiase/beta-hexosaminidase domain 2-like"/>
    <property type="match status" value="1"/>
</dbReference>
<keyword evidence="8" id="KW-0472">Membrane</keyword>
<evidence type="ECO:0000256" key="5">
    <source>
        <dbReference type="ARBA" id="ARBA00023295"/>
    </source>
</evidence>
<keyword evidence="9" id="KW-0732">Signal</keyword>
<dbReference type="Pfam" id="PF00754">
    <property type="entry name" value="F5_F8_type_C"/>
    <property type="match status" value="1"/>
</dbReference>
<keyword evidence="8" id="KW-1133">Transmembrane helix</keyword>
<dbReference type="GO" id="GO:0004563">
    <property type="term" value="F:beta-N-acetylhexosaminidase activity"/>
    <property type="evidence" value="ECO:0007669"/>
    <property type="project" value="UniProtKB-EC"/>
</dbReference>
<reference evidence="11 12" key="1">
    <citation type="journal article" date="2010" name="Proc. Natl. Acad. Sci. U.S.A.">
        <title>Genome analysis of Bifidobacterium bifidum PRL2010 reveals metabolic pathways for host-derived glycan foraging.</title>
        <authorList>
            <person name="Turroni F."/>
            <person name="Bottacini F."/>
            <person name="Foroni E."/>
            <person name="Mulder I."/>
            <person name="Kim J.H."/>
            <person name="Zomer A."/>
            <person name="Sanchez B."/>
            <person name="Bidossi A."/>
            <person name="Ferrarini A."/>
            <person name="Giubellini V."/>
            <person name="Delledonne M."/>
            <person name="Henrissat B."/>
            <person name="Coutinho P."/>
            <person name="Oggioni M."/>
            <person name="Fitzgerald G.F."/>
            <person name="Mills D."/>
            <person name="Margolles A."/>
            <person name="Kelly D."/>
            <person name="van Sinderen D."/>
            <person name="Ventura M."/>
        </authorList>
    </citation>
    <scope>NUCLEOTIDE SEQUENCE [LARGE SCALE GENOMIC DNA]</scope>
    <source>
        <strain evidence="11 12">PRL2010</strain>
    </source>
</reference>
<feature type="region of interest" description="Disordered" evidence="7">
    <location>
        <begin position="986"/>
        <end position="1029"/>
    </location>
</feature>
<dbReference type="SUPFAM" id="SSF49785">
    <property type="entry name" value="Galactose-binding domain-like"/>
    <property type="match status" value="1"/>
</dbReference>
<dbReference type="PATRIC" id="fig|702459.3.peg.1050"/>
<feature type="domain" description="F5/8 type C" evidence="10">
    <location>
        <begin position="39"/>
        <end position="195"/>
    </location>
</feature>
<feature type="region of interest" description="Disordered" evidence="7">
    <location>
        <begin position="62"/>
        <end position="100"/>
    </location>
</feature>
<protein>
    <recommendedName>
        <fullName evidence="3">beta-N-acetylhexosaminidase</fullName>
        <ecNumber evidence="3">3.2.1.52</ecNumber>
    </recommendedName>
</protein>
<dbReference type="EMBL" id="CP001840">
    <property type="protein sequence ID" value="ADP36087.1"/>
    <property type="molecule type" value="Genomic_DNA"/>
</dbReference>
<evidence type="ECO:0000256" key="6">
    <source>
        <dbReference type="PIRSR" id="PIRSR625705-1"/>
    </source>
</evidence>
<dbReference type="PROSITE" id="PS50022">
    <property type="entry name" value="FA58C_3"/>
    <property type="match status" value="1"/>
</dbReference>
<feature type="compositionally biased region" description="Pro residues" evidence="7">
    <location>
        <begin position="997"/>
        <end position="1007"/>
    </location>
</feature>
<evidence type="ECO:0000256" key="3">
    <source>
        <dbReference type="ARBA" id="ARBA00012663"/>
    </source>
</evidence>
<evidence type="ECO:0000256" key="1">
    <source>
        <dbReference type="ARBA" id="ARBA00001231"/>
    </source>
</evidence>
<comment type="catalytic activity">
    <reaction evidence="1">
        <text>Hydrolysis of terminal non-reducing N-acetyl-D-hexosamine residues in N-acetyl-beta-D-hexosaminides.</text>
        <dbReference type="EC" id="3.2.1.52"/>
    </reaction>
</comment>
<feature type="transmembrane region" description="Helical" evidence="8">
    <location>
        <begin position="1033"/>
        <end position="1055"/>
    </location>
</feature>
<dbReference type="AlphaFoldDB" id="A0A0H3EA56"/>
<dbReference type="OrthoDB" id="9763537at2"/>
<dbReference type="InterPro" id="IPR017853">
    <property type="entry name" value="GH"/>
</dbReference>
<dbReference type="Pfam" id="PF02838">
    <property type="entry name" value="Glyco_hydro_20b"/>
    <property type="match status" value="1"/>
</dbReference>
<evidence type="ECO:0000256" key="2">
    <source>
        <dbReference type="ARBA" id="ARBA00006285"/>
    </source>
</evidence>
<evidence type="ECO:0000256" key="8">
    <source>
        <dbReference type="SAM" id="Phobius"/>
    </source>
</evidence>
<evidence type="ECO:0000256" key="9">
    <source>
        <dbReference type="SAM" id="SignalP"/>
    </source>
</evidence>
<dbReference type="Pfam" id="PF00728">
    <property type="entry name" value="Glyco_hydro_20"/>
    <property type="match status" value="1"/>
</dbReference>
<dbReference type="InterPro" id="IPR015883">
    <property type="entry name" value="Glyco_hydro_20_cat"/>
</dbReference>
<dbReference type="PANTHER" id="PTHR22600:SF57">
    <property type="entry name" value="BETA-N-ACETYLHEXOSAMINIDASE"/>
    <property type="match status" value="1"/>
</dbReference>
<dbReference type="InterPro" id="IPR029018">
    <property type="entry name" value="Hex-like_dom2"/>
</dbReference>
<dbReference type="PRINTS" id="PR00738">
    <property type="entry name" value="GLHYDRLASE20"/>
</dbReference>
<evidence type="ECO:0000256" key="7">
    <source>
        <dbReference type="SAM" id="MobiDB-lite"/>
    </source>
</evidence>
<dbReference type="GO" id="GO:0016020">
    <property type="term" value="C:membrane"/>
    <property type="evidence" value="ECO:0007669"/>
    <property type="project" value="TreeGrafter"/>
</dbReference>
<dbReference type="InterPro" id="IPR008979">
    <property type="entry name" value="Galactose-bd-like_sf"/>
</dbReference>
<feature type="chain" id="PRO_5038641622" description="beta-N-acetylhexosaminidase" evidence="9">
    <location>
        <begin position="31"/>
        <end position="1060"/>
    </location>
</feature>
<dbReference type="InterPro" id="IPR025705">
    <property type="entry name" value="Beta_hexosaminidase_sua/sub"/>
</dbReference>
<evidence type="ECO:0000313" key="12">
    <source>
        <dbReference type="Proteomes" id="UP000002312"/>
    </source>
</evidence>
<gene>
    <name evidence="11" type="primary">nagZ</name>
    <name evidence="11" type="ordered locus">BBPR_1018</name>
</gene>
<keyword evidence="5 11" id="KW-0326">Glycosidase</keyword>
<keyword evidence="8" id="KW-0812">Transmembrane</keyword>
<dbReference type="Gene3D" id="2.60.120.260">
    <property type="entry name" value="Galactose-binding domain-like"/>
    <property type="match status" value="1"/>
</dbReference>
<dbReference type="SUPFAM" id="SSF55545">
    <property type="entry name" value="beta-N-acetylhexosaminidase-like domain"/>
    <property type="match status" value="1"/>
</dbReference>
<dbReference type="Proteomes" id="UP000002312">
    <property type="component" value="Chromosome"/>
</dbReference>
<evidence type="ECO:0000256" key="4">
    <source>
        <dbReference type="ARBA" id="ARBA00022801"/>
    </source>
</evidence>
<evidence type="ECO:0000259" key="10">
    <source>
        <dbReference type="PROSITE" id="PS50022"/>
    </source>
</evidence>